<dbReference type="OrthoDB" id="4774882at2"/>
<dbReference type="STRING" id="85968.GCA_900073015_02239"/>
<organism evidence="2 3">
    <name type="scientific">Mycolicibacterium brumae</name>
    <dbReference type="NCBI Taxonomy" id="85968"/>
    <lineage>
        <taxon>Bacteria</taxon>
        <taxon>Bacillati</taxon>
        <taxon>Actinomycetota</taxon>
        <taxon>Actinomycetes</taxon>
        <taxon>Mycobacteriales</taxon>
        <taxon>Mycobacteriaceae</taxon>
        <taxon>Mycolicibacterium</taxon>
    </lineage>
</organism>
<evidence type="ECO:0000256" key="1">
    <source>
        <dbReference type="SAM" id="SignalP"/>
    </source>
</evidence>
<reference evidence="2 3" key="1">
    <citation type="journal article" date="2017" name="Infect. Genet. Evol.">
        <title>The new phylogeny of the genus Mycobacterium: The old and the news.</title>
        <authorList>
            <person name="Tortoli E."/>
            <person name="Fedrizzi T."/>
            <person name="Meehan C.J."/>
            <person name="Trovato A."/>
            <person name="Grottola A."/>
            <person name="Giacobazzi E."/>
            <person name="Serpini G.F."/>
            <person name="Tagliazucchi S."/>
            <person name="Fabio A."/>
            <person name="Bettua C."/>
            <person name="Bertorelli R."/>
            <person name="Frascaro F."/>
            <person name="De Sanctis V."/>
            <person name="Pecorari M."/>
            <person name="Jousson O."/>
            <person name="Segata N."/>
            <person name="Cirillo D.M."/>
        </authorList>
    </citation>
    <scope>NUCLEOTIDE SEQUENCE [LARGE SCALE GENOMIC DNA]</scope>
    <source>
        <strain evidence="2 3">CIP1034565</strain>
    </source>
</reference>
<dbReference type="RefSeq" id="WP_090589101.1">
    <property type="nucleotide sequence ID" value="NZ_CP104302.1"/>
</dbReference>
<accession>A0A2G5PF27</accession>
<evidence type="ECO:0000313" key="3">
    <source>
        <dbReference type="Proteomes" id="UP000230551"/>
    </source>
</evidence>
<proteinExistence type="predicted"/>
<feature type="chain" id="PRO_5013599638" evidence="1">
    <location>
        <begin position="27"/>
        <end position="144"/>
    </location>
</feature>
<keyword evidence="1" id="KW-0732">Signal</keyword>
<comment type="caution">
    <text evidence="2">The sequence shown here is derived from an EMBL/GenBank/DDBJ whole genome shotgun (WGS) entry which is preliminary data.</text>
</comment>
<dbReference type="AlphaFoldDB" id="A0A2G5PF27"/>
<protein>
    <submittedName>
        <fullName evidence="2">Uncharacterized protein</fullName>
    </submittedName>
</protein>
<keyword evidence="3" id="KW-1185">Reference proteome</keyword>
<gene>
    <name evidence="2" type="ORF">CQY22_004655</name>
</gene>
<sequence>MTKIARTITASALLIAPWCVPPTASAAGPIALEGWVSTPMLRDPLPFPNAHYSGWVDDAGVLNVRADCVKGGLAGPAAPCVTTDQYWGIDDRVLNWQNLTNATSGSVPAAWDGSFVVDAGSGLVNVQVLKPWNGVGMAVGSYTS</sequence>
<name>A0A2G5PF27_9MYCO</name>
<feature type="signal peptide" evidence="1">
    <location>
        <begin position="1"/>
        <end position="26"/>
    </location>
</feature>
<dbReference type="EMBL" id="PDCN02000003">
    <property type="protein sequence ID" value="PIB76929.1"/>
    <property type="molecule type" value="Genomic_DNA"/>
</dbReference>
<dbReference type="Proteomes" id="UP000230551">
    <property type="component" value="Unassembled WGS sequence"/>
</dbReference>
<evidence type="ECO:0000313" key="2">
    <source>
        <dbReference type="EMBL" id="PIB76929.1"/>
    </source>
</evidence>